<accession>A0A427KDY5</accession>
<feature type="non-terminal residue" evidence="2">
    <location>
        <position position="1"/>
    </location>
</feature>
<feature type="transmembrane region" description="Helical" evidence="1">
    <location>
        <begin position="49"/>
        <end position="67"/>
    </location>
</feature>
<evidence type="ECO:0000256" key="1">
    <source>
        <dbReference type="SAM" id="Phobius"/>
    </source>
</evidence>
<protein>
    <submittedName>
        <fullName evidence="2">Uncharacterized protein</fullName>
    </submittedName>
</protein>
<keyword evidence="1" id="KW-1133">Transmembrane helix</keyword>
<feature type="transmembrane region" description="Helical" evidence="1">
    <location>
        <begin position="20"/>
        <end position="37"/>
    </location>
</feature>
<keyword evidence="1" id="KW-0472">Membrane</keyword>
<dbReference type="AlphaFoldDB" id="A0A427KDY5"/>
<evidence type="ECO:0000313" key="3">
    <source>
        <dbReference type="Proteomes" id="UP000275321"/>
    </source>
</evidence>
<name>A0A427KDY5_ENTCL</name>
<reference evidence="2 3" key="1">
    <citation type="submission" date="2018-10" db="EMBL/GenBank/DDBJ databases">
        <title>Transmission dynamics of multidrug resistant bacteria on intensive care unit surfaces.</title>
        <authorList>
            <person name="D'Souza A.W."/>
            <person name="Potter R.F."/>
            <person name="Wallace M."/>
            <person name="Shupe A."/>
            <person name="Patel S."/>
            <person name="Sun S."/>
            <person name="Gul D."/>
            <person name="Kwon J.H."/>
            <person name="Andleeb S."/>
            <person name="Burnham C.-A.D."/>
            <person name="Dantas G."/>
        </authorList>
    </citation>
    <scope>NUCLEOTIDE SEQUENCE [LARGE SCALE GENOMIC DNA]</scope>
    <source>
        <strain evidence="2 3">EC_073</strain>
    </source>
</reference>
<evidence type="ECO:0000313" key="2">
    <source>
        <dbReference type="EMBL" id="RSB22258.1"/>
    </source>
</evidence>
<keyword evidence="1" id="KW-0812">Transmembrane</keyword>
<dbReference type="EMBL" id="RHWT01000092">
    <property type="protein sequence ID" value="RSB22258.1"/>
    <property type="molecule type" value="Genomic_DNA"/>
</dbReference>
<sequence>NINAGHEITSKARIIHQIQLIRGITIPILFIILFKHSSMPKFLQPASMVSKDCCFTFIFTNAFMIIYKRYLRNFG</sequence>
<gene>
    <name evidence="2" type="ORF">EGK68_25765</name>
</gene>
<comment type="caution">
    <text evidence="2">The sequence shown here is derived from an EMBL/GenBank/DDBJ whole genome shotgun (WGS) entry which is preliminary data.</text>
</comment>
<dbReference type="Proteomes" id="UP000275321">
    <property type="component" value="Unassembled WGS sequence"/>
</dbReference>
<proteinExistence type="predicted"/>
<organism evidence="2 3">
    <name type="scientific">Enterobacter cloacae</name>
    <dbReference type="NCBI Taxonomy" id="550"/>
    <lineage>
        <taxon>Bacteria</taxon>
        <taxon>Pseudomonadati</taxon>
        <taxon>Pseudomonadota</taxon>
        <taxon>Gammaproteobacteria</taxon>
        <taxon>Enterobacterales</taxon>
        <taxon>Enterobacteriaceae</taxon>
        <taxon>Enterobacter</taxon>
        <taxon>Enterobacter cloacae complex</taxon>
    </lineage>
</organism>